<evidence type="ECO:0000313" key="7">
    <source>
        <dbReference type="Proteomes" id="UP001597347"/>
    </source>
</evidence>
<gene>
    <name evidence="6" type="ORF">ACFSBI_09440</name>
</gene>
<comment type="caution">
    <text evidence="6">The sequence shown here is derived from an EMBL/GenBank/DDBJ whole genome shotgun (WGS) entry which is preliminary data.</text>
</comment>
<dbReference type="RefSeq" id="WP_377934308.1">
    <property type="nucleotide sequence ID" value="NZ_JBHUEA010000013.1"/>
</dbReference>
<feature type="domain" description="NAD-dependent epimerase/dehydratase" evidence="5">
    <location>
        <begin position="4"/>
        <end position="172"/>
    </location>
</feature>
<dbReference type="EMBL" id="JBHUEA010000013">
    <property type="protein sequence ID" value="MFD1721772.1"/>
    <property type="molecule type" value="Genomic_DNA"/>
</dbReference>
<dbReference type="Gene3D" id="3.40.50.720">
    <property type="entry name" value="NAD(P)-binding Rossmann-like Domain"/>
    <property type="match status" value="1"/>
</dbReference>
<dbReference type="PANTHER" id="PTHR43103">
    <property type="entry name" value="NUCLEOSIDE-DIPHOSPHATE-SUGAR EPIMERASE"/>
    <property type="match status" value="1"/>
</dbReference>
<dbReference type="Pfam" id="PF01370">
    <property type="entry name" value="Epimerase"/>
    <property type="match status" value="1"/>
</dbReference>
<dbReference type="InterPro" id="IPR001509">
    <property type="entry name" value="Epimerase_deHydtase"/>
</dbReference>
<evidence type="ECO:0000256" key="3">
    <source>
        <dbReference type="ARBA" id="ARBA00023027"/>
    </source>
</evidence>
<dbReference type="PANTHER" id="PTHR43103:SF5">
    <property type="entry name" value="4-EPIMERASE, PUTATIVE (AFU_ORTHOLOGUE AFUA_7G00360)-RELATED"/>
    <property type="match status" value="1"/>
</dbReference>
<dbReference type="Proteomes" id="UP001597347">
    <property type="component" value="Unassembled WGS sequence"/>
</dbReference>
<feature type="region of interest" description="Disordered" evidence="4">
    <location>
        <begin position="240"/>
        <end position="268"/>
    </location>
</feature>
<proteinExistence type="inferred from homology"/>
<dbReference type="SUPFAM" id="SSF51735">
    <property type="entry name" value="NAD(P)-binding Rossmann-fold domains"/>
    <property type="match status" value="1"/>
</dbReference>
<name>A0ABW4LER7_9MICO</name>
<evidence type="ECO:0000256" key="2">
    <source>
        <dbReference type="ARBA" id="ARBA00023002"/>
    </source>
</evidence>
<comment type="similarity">
    <text evidence="1">Belongs to the NAD(P)-dependent epimerase/dehydratase family.</text>
</comment>
<keyword evidence="2" id="KW-0560">Oxidoreductase</keyword>
<keyword evidence="7" id="KW-1185">Reference proteome</keyword>
<protein>
    <submittedName>
        <fullName evidence="6">NAD-dependent epimerase/dehydratase family protein</fullName>
    </submittedName>
</protein>
<evidence type="ECO:0000256" key="4">
    <source>
        <dbReference type="SAM" id="MobiDB-lite"/>
    </source>
</evidence>
<accession>A0ABW4LER7</accession>
<evidence type="ECO:0000259" key="5">
    <source>
        <dbReference type="Pfam" id="PF01370"/>
    </source>
</evidence>
<evidence type="ECO:0000256" key="1">
    <source>
        <dbReference type="ARBA" id="ARBA00007637"/>
    </source>
</evidence>
<dbReference type="CDD" id="cd08946">
    <property type="entry name" value="SDR_e"/>
    <property type="match status" value="1"/>
</dbReference>
<organism evidence="6 7">
    <name type="scientific">Amnibacterium endophyticum</name>
    <dbReference type="NCBI Taxonomy" id="2109337"/>
    <lineage>
        <taxon>Bacteria</taxon>
        <taxon>Bacillati</taxon>
        <taxon>Actinomycetota</taxon>
        <taxon>Actinomycetes</taxon>
        <taxon>Micrococcales</taxon>
        <taxon>Microbacteriaceae</taxon>
        <taxon>Amnibacterium</taxon>
    </lineage>
</organism>
<keyword evidence="3" id="KW-0520">NAD</keyword>
<sequence length="268" mass="28291">MARILITGAAGSIGTAIAPLLRERGHALRLLDLQRPAAATPEDEVVLASAVDDGAMRQAAEGADLLLHLASFASERSWRDIVEVNVESARVALDAARDARVPVTVLASSVHAAGFVPSDEAGEGMPRARPDTYYGFSKVVAESLGDLYADRFGMRIVSARIMTFGPRPHDARSRSTWLSPGDMARLVQASFDAPVGNSVVWGVSRNGRRTVSLEPGRAIGYEPEDDAEDHVERLAADLGLASPDDIPPVGSAPLGGTFTDTPLGEPMG</sequence>
<dbReference type="InterPro" id="IPR036291">
    <property type="entry name" value="NAD(P)-bd_dom_sf"/>
</dbReference>
<evidence type="ECO:0000313" key="6">
    <source>
        <dbReference type="EMBL" id="MFD1721772.1"/>
    </source>
</evidence>
<reference evidence="7" key="1">
    <citation type="journal article" date="2019" name="Int. J. Syst. Evol. Microbiol.">
        <title>The Global Catalogue of Microorganisms (GCM) 10K type strain sequencing project: providing services to taxonomists for standard genome sequencing and annotation.</title>
        <authorList>
            <consortium name="The Broad Institute Genomics Platform"/>
            <consortium name="The Broad Institute Genome Sequencing Center for Infectious Disease"/>
            <person name="Wu L."/>
            <person name="Ma J."/>
        </authorList>
    </citation>
    <scope>NUCLEOTIDE SEQUENCE [LARGE SCALE GENOMIC DNA]</scope>
    <source>
        <strain evidence="7">CGMCC 1.12471</strain>
    </source>
</reference>